<keyword evidence="3" id="KW-1185">Reference proteome</keyword>
<evidence type="ECO:0000313" key="3">
    <source>
        <dbReference type="Proteomes" id="UP001633002"/>
    </source>
</evidence>
<sequence>MLIGEHKLKKILDRVMHQARAVIDYKENGMGDAVLLCHRSIIISGTGTSGKGYGAWAKIHLEGVGTVGVMSIHAPTKRRLRRDAWRWVREVTETGKWIICGDFNMVEYPEDTIGPSPLMEEHKRRCWDLVVGSGDLVDARLCASEAKGPHFTRQAWYGERFDQSRLDRFYITERGEWIHHIKKVEHQGARTLSDHIPIKLEVVFRADRSTRRRKRSYFKMDERLLRREGVMEKIKKAWESHPYWARDRRKRWGLALGRLRDILMEEKAELTPGPAPEWLSDTGCEIAAPGRPFIYLGVQTSSPIDERAITESIVQKMMKKLNHWSNKLLSWPARTILLKHVLAATPLYQLMSVGLCRDGIEDLERLCRTFLWGWNEDGGAKTSLVA</sequence>
<dbReference type="InterPro" id="IPR005135">
    <property type="entry name" value="Endo/exonuclease/phosphatase"/>
</dbReference>
<reference evidence="2 3" key="1">
    <citation type="submission" date="2024-09" db="EMBL/GenBank/DDBJ databases">
        <title>Chromosome-scale assembly of Riccia sorocarpa.</title>
        <authorList>
            <person name="Paukszto L."/>
        </authorList>
    </citation>
    <scope>NUCLEOTIDE SEQUENCE [LARGE SCALE GENOMIC DNA]</scope>
    <source>
        <strain evidence="2">LP-2024</strain>
        <tissue evidence="2">Aerial parts of the thallus</tissue>
    </source>
</reference>
<organism evidence="2 3">
    <name type="scientific">Riccia sorocarpa</name>
    <dbReference type="NCBI Taxonomy" id="122646"/>
    <lineage>
        <taxon>Eukaryota</taxon>
        <taxon>Viridiplantae</taxon>
        <taxon>Streptophyta</taxon>
        <taxon>Embryophyta</taxon>
        <taxon>Marchantiophyta</taxon>
        <taxon>Marchantiopsida</taxon>
        <taxon>Marchantiidae</taxon>
        <taxon>Marchantiales</taxon>
        <taxon>Ricciaceae</taxon>
        <taxon>Riccia</taxon>
    </lineage>
</organism>
<dbReference type="SUPFAM" id="SSF56219">
    <property type="entry name" value="DNase I-like"/>
    <property type="match status" value="1"/>
</dbReference>
<accession>A0ABD3GHC5</accession>
<dbReference type="Proteomes" id="UP001633002">
    <property type="component" value="Unassembled WGS sequence"/>
</dbReference>
<dbReference type="Gene3D" id="3.60.10.10">
    <property type="entry name" value="Endonuclease/exonuclease/phosphatase"/>
    <property type="match status" value="1"/>
</dbReference>
<dbReference type="EMBL" id="JBJQOH010000008">
    <property type="protein sequence ID" value="KAL3677440.1"/>
    <property type="molecule type" value="Genomic_DNA"/>
</dbReference>
<protein>
    <recommendedName>
        <fullName evidence="1">Endonuclease/exonuclease/phosphatase domain-containing protein</fullName>
    </recommendedName>
</protein>
<dbReference type="InterPro" id="IPR036691">
    <property type="entry name" value="Endo/exonu/phosph_ase_sf"/>
</dbReference>
<evidence type="ECO:0000313" key="2">
    <source>
        <dbReference type="EMBL" id="KAL3677440.1"/>
    </source>
</evidence>
<gene>
    <name evidence="2" type="ORF">R1sor_027388</name>
</gene>
<feature type="domain" description="Endonuclease/exonuclease/phosphatase" evidence="1">
    <location>
        <begin position="35"/>
        <end position="195"/>
    </location>
</feature>
<name>A0ABD3GHC5_9MARC</name>
<comment type="caution">
    <text evidence="2">The sequence shown here is derived from an EMBL/GenBank/DDBJ whole genome shotgun (WGS) entry which is preliminary data.</text>
</comment>
<dbReference type="AlphaFoldDB" id="A0ABD3GHC5"/>
<dbReference type="PANTHER" id="PTHR33116:SF78">
    <property type="entry name" value="OS12G0587133 PROTEIN"/>
    <property type="match status" value="1"/>
</dbReference>
<dbReference type="PANTHER" id="PTHR33116">
    <property type="entry name" value="REVERSE TRANSCRIPTASE ZINC-BINDING DOMAIN-CONTAINING PROTEIN-RELATED-RELATED"/>
    <property type="match status" value="1"/>
</dbReference>
<proteinExistence type="predicted"/>
<evidence type="ECO:0000259" key="1">
    <source>
        <dbReference type="Pfam" id="PF03372"/>
    </source>
</evidence>
<dbReference type="Pfam" id="PF03372">
    <property type="entry name" value="Exo_endo_phos"/>
    <property type="match status" value="1"/>
</dbReference>